<evidence type="ECO:0000313" key="7">
    <source>
        <dbReference type="EMBL" id="WPB85684.1"/>
    </source>
</evidence>
<dbReference type="PANTHER" id="PTHR24422">
    <property type="entry name" value="CHEMOTAXIS PROTEIN METHYLTRANSFERASE"/>
    <property type="match status" value="1"/>
</dbReference>
<dbReference type="InterPro" id="IPR022642">
    <property type="entry name" value="CheR_C"/>
</dbReference>
<dbReference type="InterPro" id="IPR036804">
    <property type="entry name" value="CheR_N_sf"/>
</dbReference>
<proteinExistence type="predicted"/>
<evidence type="ECO:0000256" key="1">
    <source>
        <dbReference type="ARBA" id="ARBA00001541"/>
    </source>
</evidence>
<dbReference type="EC" id="2.1.1.80" evidence="2"/>
<keyword evidence="4" id="KW-0808">Transferase</keyword>
<dbReference type="Pfam" id="PF01739">
    <property type="entry name" value="CheR"/>
    <property type="match status" value="1"/>
</dbReference>
<dbReference type="InterPro" id="IPR029063">
    <property type="entry name" value="SAM-dependent_MTases_sf"/>
</dbReference>
<dbReference type="PROSITE" id="PS50123">
    <property type="entry name" value="CHER"/>
    <property type="match status" value="1"/>
</dbReference>
<keyword evidence="3" id="KW-0489">Methyltransferase</keyword>
<evidence type="ECO:0000256" key="5">
    <source>
        <dbReference type="ARBA" id="ARBA00022691"/>
    </source>
</evidence>
<dbReference type="SMART" id="SM00138">
    <property type="entry name" value="MeTrc"/>
    <property type="match status" value="1"/>
</dbReference>
<keyword evidence="5" id="KW-0949">S-adenosyl-L-methionine</keyword>
<dbReference type="PANTHER" id="PTHR24422:SF21">
    <property type="entry name" value="CHEMOTAXIS PROTEIN METHYLTRANSFERASE 1"/>
    <property type="match status" value="1"/>
</dbReference>
<accession>A0ABZ0PIY2</accession>
<feature type="domain" description="CheR-type methyltransferase" evidence="6">
    <location>
        <begin position="1"/>
        <end position="255"/>
    </location>
</feature>
<comment type="catalytic activity">
    <reaction evidence="1">
        <text>L-glutamyl-[protein] + S-adenosyl-L-methionine = [protein]-L-glutamate 5-O-methyl ester + S-adenosyl-L-homocysteine</text>
        <dbReference type="Rhea" id="RHEA:24452"/>
        <dbReference type="Rhea" id="RHEA-COMP:10208"/>
        <dbReference type="Rhea" id="RHEA-COMP:10311"/>
        <dbReference type="ChEBI" id="CHEBI:29973"/>
        <dbReference type="ChEBI" id="CHEBI:57856"/>
        <dbReference type="ChEBI" id="CHEBI:59789"/>
        <dbReference type="ChEBI" id="CHEBI:82795"/>
        <dbReference type="EC" id="2.1.1.80"/>
    </reaction>
</comment>
<dbReference type="Gene3D" id="3.40.50.150">
    <property type="entry name" value="Vaccinia Virus protein VP39"/>
    <property type="match status" value="1"/>
</dbReference>
<evidence type="ECO:0000256" key="4">
    <source>
        <dbReference type="ARBA" id="ARBA00022679"/>
    </source>
</evidence>
<dbReference type="Proteomes" id="UP001305521">
    <property type="component" value="Chromosome"/>
</dbReference>
<dbReference type="SUPFAM" id="SSF53335">
    <property type="entry name" value="S-adenosyl-L-methionine-dependent methyltransferases"/>
    <property type="match status" value="1"/>
</dbReference>
<gene>
    <name evidence="7" type="ORF">R9Z33_02135</name>
</gene>
<dbReference type="RefSeq" id="WP_318649660.1">
    <property type="nucleotide sequence ID" value="NZ_CP137852.1"/>
</dbReference>
<sequence length="281" mass="30859">MTPSTFAFLTEIVKTRSGGIIGPDQGYMLETRLAPLLKRESLADLDALAARLKAPRADALAQEMTELLTTNESSFFRDTRPFEHLRALLPEMHKARPAGQPLRIWSAACSTGQEAYSIAIILAELGEADASFKARRVEILGTDITTAVLARARAGVFSQFEVQRGMPIRTLMKRFVQEDTRWRIRPEVAAPCRFENFNLLGDPRRLGRFDVVFCRNVLIYFDVPTKARVLGGIAQILAPDGALYLGAAETAMGVTQALVPKPGERGVYGLAGSAEPARLRA</sequence>
<reference evidence="7 8" key="1">
    <citation type="submission" date="2023-11" db="EMBL/GenBank/DDBJ databases">
        <title>Arctic aerobic anoxygenic photoheterotroph Sediminicoccus rosea KRV36 adapts its photosynthesis to long days of polar summer.</title>
        <authorList>
            <person name="Tomasch J."/>
            <person name="Kopejtka K."/>
            <person name="Bily T."/>
            <person name="Gardiner A.T."/>
            <person name="Gardian Z."/>
            <person name="Shivaramu S."/>
            <person name="Koblizek M."/>
            <person name="Engelhardt F."/>
            <person name="Kaftan D."/>
        </authorList>
    </citation>
    <scope>NUCLEOTIDE SEQUENCE [LARGE SCALE GENOMIC DNA]</scope>
    <source>
        <strain evidence="7 8">R-30</strain>
    </source>
</reference>
<evidence type="ECO:0000256" key="2">
    <source>
        <dbReference type="ARBA" id="ARBA00012534"/>
    </source>
</evidence>
<organism evidence="7 8">
    <name type="scientific">Sediminicoccus rosea</name>
    <dbReference type="NCBI Taxonomy" id="1225128"/>
    <lineage>
        <taxon>Bacteria</taxon>
        <taxon>Pseudomonadati</taxon>
        <taxon>Pseudomonadota</taxon>
        <taxon>Alphaproteobacteria</taxon>
        <taxon>Acetobacterales</taxon>
        <taxon>Roseomonadaceae</taxon>
        <taxon>Sediminicoccus</taxon>
    </lineage>
</organism>
<evidence type="ECO:0000313" key="8">
    <source>
        <dbReference type="Proteomes" id="UP001305521"/>
    </source>
</evidence>
<name>A0ABZ0PIY2_9PROT</name>
<dbReference type="SUPFAM" id="SSF47757">
    <property type="entry name" value="Chemotaxis receptor methyltransferase CheR, N-terminal domain"/>
    <property type="match status" value="1"/>
</dbReference>
<dbReference type="InterPro" id="IPR050903">
    <property type="entry name" value="Bact_Chemotaxis_MeTrfase"/>
</dbReference>
<dbReference type="InterPro" id="IPR000780">
    <property type="entry name" value="CheR_MeTrfase"/>
</dbReference>
<dbReference type="PRINTS" id="PR00996">
    <property type="entry name" value="CHERMTFRASE"/>
</dbReference>
<dbReference type="EMBL" id="CP137852">
    <property type="protein sequence ID" value="WPB85684.1"/>
    <property type="molecule type" value="Genomic_DNA"/>
</dbReference>
<dbReference type="Gene3D" id="1.10.155.10">
    <property type="entry name" value="Chemotaxis receptor methyltransferase CheR, N-terminal domain"/>
    <property type="match status" value="1"/>
</dbReference>
<evidence type="ECO:0000256" key="3">
    <source>
        <dbReference type="ARBA" id="ARBA00022603"/>
    </source>
</evidence>
<keyword evidence="8" id="KW-1185">Reference proteome</keyword>
<protein>
    <recommendedName>
        <fullName evidence="2">protein-glutamate O-methyltransferase</fullName>
        <ecNumber evidence="2">2.1.1.80</ecNumber>
    </recommendedName>
</protein>
<evidence type="ECO:0000259" key="6">
    <source>
        <dbReference type="PROSITE" id="PS50123"/>
    </source>
</evidence>